<feature type="compositionally biased region" description="Polar residues" evidence="1">
    <location>
        <begin position="382"/>
        <end position="391"/>
    </location>
</feature>
<feature type="region of interest" description="Disordered" evidence="1">
    <location>
        <begin position="354"/>
        <end position="441"/>
    </location>
</feature>
<feature type="compositionally biased region" description="Low complexity" evidence="1">
    <location>
        <begin position="421"/>
        <end position="436"/>
    </location>
</feature>
<name>A0ABD3NEG7_9STRA</name>
<dbReference type="Proteomes" id="UP001530400">
    <property type="component" value="Unassembled WGS sequence"/>
</dbReference>
<reference evidence="2 3" key="1">
    <citation type="submission" date="2024-10" db="EMBL/GenBank/DDBJ databases">
        <title>Updated reference genomes for cyclostephanoid diatoms.</title>
        <authorList>
            <person name="Roberts W.R."/>
            <person name="Alverson A.J."/>
        </authorList>
    </citation>
    <scope>NUCLEOTIDE SEQUENCE [LARGE SCALE GENOMIC DNA]</scope>
    <source>
        <strain evidence="2 3">AJA010-31</strain>
    </source>
</reference>
<feature type="compositionally biased region" description="Basic and acidic residues" evidence="1">
    <location>
        <begin position="364"/>
        <end position="376"/>
    </location>
</feature>
<sequence length="553" mass="63089">MSKKSKTSLSKYLDFLGLPSGLLPALSSIYKSQNIRIVILDNSYSMRKHDATIMRADASFCKIDKVDGASRWAELSQFVEFHTKMASRCGMPTQFRLVNEAEDMPRKFTVCWNAKSTSEEVIKERDAVIHNMKSVKLDQRVNPLARQVRRVEKYLSHEAETLKRNEEFVSVVICTHGIPTDEEGNVGKVVTKDFIDSLVSLAKLPVKIIFRLCTDNDSVVDFFASLDAKIDCDVLDDFWGEAMEVYLHNPWLTYGIGLHRIREAGLGTELMDDLDEKAFTLDEIRDFCFEFFVGKNQLSLRNPKIDFNGFIEDLQILVDKEKLVWNPIKNKLCPWVDVNKLKIMYAKTQSKNKGGSRRAYVRSNTHEAPEAGDRSRLKSRKQTINVESLRSSMLDMSKPTSLPTRSSDPDCARSDPDFSRSKSSSNRNNGSSNGSGPAPKDLKEYIQQWSHEGPSYKKLKPLEVLLVDVPNLFPPTNSFVESHEYYFKWKEFSEDAFSGESGDELKELLRRASRKSKLFLHPDKLPSDLTENQDLLFKSVWNVIMESEAATLQ</sequence>
<evidence type="ECO:0000313" key="3">
    <source>
        <dbReference type="Proteomes" id="UP001530400"/>
    </source>
</evidence>
<evidence type="ECO:0000256" key="1">
    <source>
        <dbReference type="SAM" id="MobiDB-lite"/>
    </source>
</evidence>
<accession>A0ABD3NEG7</accession>
<proteinExistence type="predicted"/>
<dbReference type="AlphaFoldDB" id="A0ABD3NEG7"/>
<feature type="compositionally biased region" description="Basic and acidic residues" evidence="1">
    <location>
        <begin position="407"/>
        <end position="420"/>
    </location>
</feature>
<protein>
    <submittedName>
        <fullName evidence="2">Uncharacterized protein</fullName>
    </submittedName>
</protein>
<keyword evidence="3" id="KW-1185">Reference proteome</keyword>
<evidence type="ECO:0000313" key="2">
    <source>
        <dbReference type="EMBL" id="KAL3773167.1"/>
    </source>
</evidence>
<dbReference type="EMBL" id="JALLPJ020001245">
    <property type="protein sequence ID" value="KAL3773167.1"/>
    <property type="molecule type" value="Genomic_DNA"/>
</dbReference>
<organism evidence="2 3">
    <name type="scientific">Cyclotella atomus</name>
    <dbReference type="NCBI Taxonomy" id="382360"/>
    <lineage>
        <taxon>Eukaryota</taxon>
        <taxon>Sar</taxon>
        <taxon>Stramenopiles</taxon>
        <taxon>Ochrophyta</taxon>
        <taxon>Bacillariophyta</taxon>
        <taxon>Coscinodiscophyceae</taxon>
        <taxon>Thalassiosirophycidae</taxon>
        <taxon>Stephanodiscales</taxon>
        <taxon>Stephanodiscaceae</taxon>
        <taxon>Cyclotella</taxon>
    </lineage>
</organism>
<comment type="caution">
    <text evidence="2">The sequence shown here is derived from an EMBL/GenBank/DDBJ whole genome shotgun (WGS) entry which is preliminary data.</text>
</comment>
<gene>
    <name evidence="2" type="ORF">ACHAWO_013774</name>
</gene>